<proteinExistence type="inferred from homology"/>
<comment type="caution">
    <text evidence="4">The sequence shown here is derived from an EMBL/GenBank/DDBJ whole genome shotgun (WGS) entry which is preliminary data.</text>
</comment>
<protein>
    <recommendedName>
        <fullName evidence="3">Pseudouridine synthase RsuA/RluA-like domain-containing protein</fullName>
    </recommendedName>
</protein>
<dbReference type="InterPro" id="IPR006224">
    <property type="entry name" value="PsdUridine_synth_RluA-like_CS"/>
</dbReference>
<evidence type="ECO:0000259" key="3">
    <source>
        <dbReference type="Pfam" id="PF00849"/>
    </source>
</evidence>
<feature type="compositionally biased region" description="Acidic residues" evidence="2">
    <location>
        <begin position="701"/>
        <end position="733"/>
    </location>
</feature>
<feature type="compositionally biased region" description="Basic and acidic residues" evidence="2">
    <location>
        <begin position="46"/>
        <end position="63"/>
    </location>
</feature>
<keyword evidence="5" id="KW-1185">Reference proteome</keyword>
<dbReference type="PANTHER" id="PTHR21600">
    <property type="entry name" value="MITOCHONDRIAL RNA PSEUDOURIDINE SYNTHASE"/>
    <property type="match status" value="1"/>
</dbReference>
<accession>A0ABP0IN84</accession>
<reference evidence="4 5" key="1">
    <citation type="submission" date="2024-02" db="EMBL/GenBank/DDBJ databases">
        <authorList>
            <person name="Chen Y."/>
            <person name="Shah S."/>
            <person name="Dougan E. K."/>
            <person name="Thang M."/>
            <person name="Chan C."/>
        </authorList>
    </citation>
    <scope>NUCLEOTIDE SEQUENCE [LARGE SCALE GENOMIC DNA]</scope>
</reference>
<evidence type="ECO:0000313" key="4">
    <source>
        <dbReference type="EMBL" id="CAK9004055.1"/>
    </source>
</evidence>
<dbReference type="EMBL" id="CAXAMN010003335">
    <property type="protein sequence ID" value="CAK9004055.1"/>
    <property type="molecule type" value="Genomic_DNA"/>
</dbReference>
<dbReference type="SUPFAM" id="SSF55120">
    <property type="entry name" value="Pseudouridine synthase"/>
    <property type="match status" value="1"/>
</dbReference>
<dbReference type="InterPro" id="IPR050188">
    <property type="entry name" value="RluA_PseudoU_synthase"/>
</dbReference>
<dbReference type="Proteomes" id="UP001642484">
    <property type="component" value="Unassembled WGS sequence"/>
</dbReference>
<feature type="region of interest" description="Disordered" evidence="2">
    <location>
        <begin position="35"/>
        <end position="132"/>
    </location>
</feature>
<name>A0ABP0IN84_9DINO</name>
<feature type="compositionally biased region" description="Basic and acidic residues" evidence="2">
    <location>
        <begin position="765"/>
        <end position="777"/>
    </location>
</feature>
<dbReference type="Gene3D" id="3.30.2350.10">
    <property type="entry name" value="Pseudouridine synthase"/>
    <property type="match status" value="1"/>
</dbReference>
<feature type="compositionally biased region" description="Basic and acidic residues" evidence="2">
    <location>
        <begin position="122"/>
        <end position="132"/>
    </location>
</feature>
<feature type="region of interest" description="Disordered" evidence="2">
    <location>
        <begin position="147"/>
        <end position="172"/>
    </location>
</feature>
<dbReference type="PROSITE" id="PS01129">
    <property type="entry name" value="PSI_RLU"/>
    <property type="match status" value="1"/>
</dbReference>
<feature type="region of interest" description="Disordered" evidence="2">
    <location>
        <begin position="686"/>
        <end position="777"/>
    </location>
</feature>
<organism evidence="4 5">
    <name type="scientific">Durusdinium trenchii</name>
    <dbReference type="NCBI Taxonomy" id="1381693"/>
    <lineage>
        <taxon>Eukaryota</taxon>
        <taxon>Sar</taxon>
        <taxon>Alveolata</taxon>
        <taxon>Dinophyceae</taxon>
        <taxon>Suessiales</taxon>
        <taxon>Symbiodiniaceae</taxon>
        <taxon>Durusdinium</taxon>
    </lineage>
</organism>
<comment type="similarity">
    <text evidence="1">Belongs to the pseudouridine synthase RluA family.</text>
</comment>
<evidence type="ECO:0000256" key="2">
    <source>
        <dbReference type="SAM" id="MobiDB-lite"/>
    </source>
</evidence>
<evidence type="ECO:0000313" key="5">
    <source>
        <dbReference type="Proteomes" id="UP001642484"/>
    </source>
</evidence>
<dbReference type="Pfam" id="PF00849">
    <property type="entry name" value="PseudoU_synth_2"/>
    <property type="match status" value="1"/>
</dbReference>
<sequence length="850" mass="94097">MARAACFELSALGAQAGKTCKALSTCCGIGQILFPASEDPSPAGAKMDESGASRESSLDRMDGGTEDPQQIGAEPEMLSVSKEPSGGESETELAAERGSTESDTALPDDLPEEPETAFNSDQSDRFLAEPRAKPDVGRSLLELLRSGQPKPCAVDGSGSGIDSSSESQEQRDEIGAQVPLLQGVGGLSCELWEYFVRPLMDSRHSKAFVGHESFKGSPIPGSRPQVLIDRRKDTHMMAMFKPSGWATCSTPQWEGLEGNLIRHVWCYYNAPTAAPCHRLDKGTSGIVLVATSKIASKYICQQILSKTLVKQYVGLCHGLVTPGMGVFSAPLALSRADRPLGACSTEGREAVTRYRVLGYFRSHRGSYTLVQVLIEHGRQHQIRLHMASLGHPIVADGRYNPYKAKDDAEICPRLFLHACYLRCTLLKADSEEPEAFTVACNLPMELRRVLVSELGLDRTASSQLPLEAQQLCDALLFPEEAKLMSKRMRSEDLSDLHESRLALRRREEFLHRFGFNAKERAEVLRILNQLKTSKERSAALQQFRVLGQRTPDFIVGRFAKYVEGLLRWNQNKAVEDDIDVYEAPEEPAADQPLRPSVVAVEPMLGLQAQELLRSLQSSPQEESEENLRVDGPLQILTEPVWCDVCGLTEKQVSVCTANLSVKMRQPGIFGRRAPCQPVRRRRQVRDVRQWVAKGGGRGAQEEQEESDEDECEEEVDEEDDEDVEDDSEAEANEDTVTSSSMPRRWMSRALSSTQPAPMTNPSSKTSEESSRERSEKVKDLENLVHELLQGNGGQVDGMWLAGKVATGFNLHVRENSKRSDGSLKKWLMSIPGVVVETPKDNTEQWRVRCV</sequence>
<feature type="compositionally biased region" description="Polar residues" evidence="2">
    <location>
        <begin position="749"/>
        <end position="761"/>
    </location>
</feature>
<dbReference type="PANTHER" id="PTHR21600:SF87">
    <property type="entry name" value="RNA PSEUDOURIDYLATE SYNTHASE DOMAIN-CONTAINING PROTEIN 1"/>
    <property type="match status" value="1"/>
</dbReference>
<gene>
    <name evidence="4" type="ORF">CCMP2556_LOCUS7526</name>
</gene>
<dbReference type="InterPro" id="IPR006145">
    <property type="entry name" value="PsdUridine_synth_RsuA/RluA"/>
</dbReference>
<evidence type="ECO:0000256" key="1">
    <source>
        <dbReference type="ARBA" id="ARBA00010876"/>
    </source>
</evidence>
<feature type="domain" description="Pseudouridine synthase RsuA/RluA-like" evidence="3">
    <location>
        <begin position="236"/>
        <end position="388"/>
    </location>
</feature>
<dbReference type="CDD" id="cd02869">
    <property type="entry name" value="PseudoU_synth_RluA_like"/>
    <property type="match status" value="1"/>
</dbReference>
<dbReference type="InterPro" id="IPR020103">
    <property type="entry name" value="PsdUridine_synth_cat_dom_sf"/>
</dbReference>